<protein>
    <submittedName>
        <fullName evidence="1">Uncharacterized protein</fullName>
    </submittedName>
</protein>
<name>W2SPS0_NECAM</name>
<dbReference type="AlphaFoldDB" id="W2SPS0"/>
<dbReference type="Proteomes" id="UP000053676">
    <property type="component" value="Unassembled WGS sequence"/>
</dbReference>
<reference evidence="2" key="1">
    <citation type="journal article" date="2014" name="Nat. Genet.">
        <title>Genome of the human hookworm Necator americanus.</title>
        <authorList>
            <person name="Tang Y.T."/>
            <person name="Gao X."/>
            <person name="Rosa B.A."/>
            <person name="Abubucker S."/>
            <person name="Hallsworth-Pepin K."/>
            <person name="Martin J."/>
            <person name="Tyagi R."/>
            <person name="Heizer E."/>
            <person name="Zhang X."/>
            <person name="Bhonagiri-Palsikar V."/>
            <person name="Minx P."/>
            <person name="Warren W.C."/>
            <person name="Wang Q."/>
            <person name="Zhan B."/>
            <person name="Hotez P.J."/>
            <person name="Sternberg P.W."/>
            <person name="Dougall A."/>
            <person name="Gaze S.T."/>
            <person name="Mulvenna J."/>
            <person name="Sotillo J."/>
            <person name="Ranganathan S."/>
            <person name="Rabelo E.M."/>
            <person name="Wilson R.K."/>
            <person name="Felgner P.L."/>
            <person name="Bethony J."/>
            <person name="Hawdon J.M."/>
            <person name="Gasser R.B."/>
            <person name="Loukas A."/>
            <person name="Mitreva M."/>
        </authorList>
    </citation>
    <scope>NUCLEOTIDE SEQUENCE [LARGE SCALE GENOMIC DNA]</scope>
</reference>
<accession>W2SPS0</accession>
<dbReference type="KEGG" id="nai:NECAME_19254"/>
<evidence type="ECO:0000313" key="1">
    <source>
        <dbReference type="EMBL" id="ETN71645.1"/>
    </source>
</evidence>
<keyword evidence="2" id="KW-1185">Reference proteome</keyword>
<dbReference type="EMBL" id="KI667576">
    <property type="protein sequence ID" value="ETN71645.1"/>
    <property type="molecule type" value="Genomic_DNA"/>
</dbReference>
<organism evidence="1 2">
    <name type="scientific">Necator americanus</name>
    <name type="common">Human hookworm</name>
    <dbReference type="NCBI Taxonomy" id="51031"/>
    <lineage>
        <taxon>Eukaryota</taxon>
        <taxon>Metazoa</taxon>
        <taxon>Ecdysozoa</taxon>
        <taxon>Nematoda</taxon>
        <taxon>Chromadorea</taxon>
        <taxon>Rhabditida</taxon>
        <taxon>Rhabditina</taxon>
        <taxon>Rhabditomorpha</taxon>
        <taxon>Strongyloidea</taxon>
        <taxon>Ancylostomatidae</taxon>
        <taxon>Bunostominae</taxon>
        <taxon>Necator</taxon>
    </lineage>
</organism>
<gene>
    <name evidence="1" type="ORF">NECAME_19254</name>
</gene>
<feature type="non-terminal residue" evidence="1">
    <location>
        <position position="70"/>
    </location>
</feature>
<proteinExistence type="predicted"/>
<sequence length="70" mass="8124">MLASLMKRMSTTRQTVKEARGKHLLFQETQQLEMLRVAADHTDVFVIQTSQGKMRSSLYIGEIVMRRILN</sequence>
<evidence type="ECO:0000313" key="2">
    <source>
        <dbReference type="Proteomes" id="UP000053676"/>
    </source>
</evidence>